<dbReference type="GeneID" id="72468850"/>
<proteinExistence type="predicted"/>
<keyword evidence="3" id="KW-1185">Reference proteome</keyword>
<dbReference type="InterPro" id="IPR009003">
    <property type="entry name" value="Peptidase_S1_PA"/>
</dbReference>
<accession>A0A9R1C8F2</accession>
<dbReference type="PROSITE" id="PS51257">
    <property type="entry name" value="PROKAR_LIPOPROTEIN"/>
    <property type="match status" value="1"/>
</dbReference>
<dbReference type="InterPro" id="IPR043504">
    <property type="entry name" value="Peptidase_S1_PA_chymotrypsin"/>
</dbReference>
<gene>
    <name evidence="2" type="ORF">PRLR5076_07950</name>
</gene>
<organism evidence="2 3">
    <name type="scientific">Prevotella lacticifex</name>
    <dbReference type="NCBI Taxonomy" id="2854755"/>
    <lineage>
        <taxon>Bacteria</taxon>
        <taxon>Pseudomonadati</taxon>
        <taxon>Bacteroidota</taxon>
        <taxon>Bacteroidia</taxon>
        <taxon>Bacteroidales</taxon>
        <taxon>Prevotellaceae</taxon>
        <taxon>Prevotella</taxon>
    </lineage>
</organism>
<dbReference type="RefSeq" id="WP_223930132.1">
    <property type="nucleotide sequence ID" value="NZ_BPTU01000004.1"/>
</dbReference>
<dbReference type="PANTHER" id="PTHR43019:SF23">
    <property type="entry name" value="PROTEASE DO-LIKE 5, CHLOROPLASTIC"/>
    <property type="match status" value="1"/>
</dbReference>
<dbReference type="AlphaFoldDB" id="A0A9R1C8F2"/>
<evidence type="ECO:0008006" key="4">
    <source>
        <dbReference type="Google" id="ProtNLM"/>
    </source>
</evidence>
<evidence type="ECO:0000313" key="2">
    <source>
        <dbReference type="EMBL" id="GJG57944.1"/>
    </source>
</evidence>
<keyword evidence="1" id="KW-0175">Coiled coil</keyword>
<sequence length="363" mass="40467">MAHMKTTFKFLLLFATILLVGCKKSPEEIFAEQKSGVVLICNEYYYDITLANGSHIYFTGLDEDGDFNGLTSDLNEVKKNAAILNGTGFFIDQTGRILTNRHVVAPEVDKPTVKRNINAIIGLYAAYIESLQDSMSQRYDAIQNYANGSVSYDEWGNAYTSLSDNDIQMLSQELQNLREQYAYAENVKENVRSNILNDNFSIQLHSQFGIAYDGDNINSWSDFMKKPCNLLRTSNDADTDLALLQLKSKTTPQDKYIYEIDPDKAYKAEDVKINQPLYMIGYNYGVALAKTNKGINAQFTSGTLTQVPDGNRITYSIPAKQGSSGSPVVDDHGRLVAVNFAGSNGSDNFNFGIPMLRVLTFLK</sequence>
<dbReference type="Gene3D" id="2.40.10.10">
    <property type="entry name" value="Trypsin-like serine proteases"/>
    <property type="match status" value="2"/>
</dbReference>
<comment type="caution">
    <text evidence="2">The sequence shown here is derived from an EMBL/GenBank/DDBJ whole genome shotgun (WGS) entry which is preliminary data.</text>
</comment>
<dbReference type="SUPFAM" id="SSF50494">
    <property type="entry name" value="Trypsin-like serine proteases"/>
    <property type="match status" value="1"/>
</dbReference>
<feature type="coiled-coil region" evidence="1">
    <location>
        <begin position="167"/>
        <end position="194"/>
    </location>
</feature>
<evidence type="ECO:0000256" key="1">
    <source>
        <dbReference type="SAM" id="Coils"/>
    </source>
</evidence>
<name>A0A9R1C8F2_9BACT</name>
<dbReference type="Proteomes" id="UP000825483">
    <property type="component" value="Unassembled WGS sequence"/>
</dbReference>
<dbReference type="PANTHER" id="PTHR43019">
    <property type="entry name" value="SERINE ENDOPROTEASE DEGS"/>
    <property type="match status" value="1"/>
</dbReference>
<reference evidence="2" key="1">
    <citation type="journal article" date="2022" name="Int. J. Syst. Evol. Microbiol.">
        <title>Prevotella lacticifex sp. nov., isolated from the rumen of cows.</title>
        <authorList>
            <person name="Shinkai T."/>
            <person name="Ikeyama N."/>
            <person name="Kumagai M."/>
            <person name="Ohmori H."/>
            <person name="Sakamoto M."/>
            <person name="Ohkuma M."/>
            <person name="Mitsumori M."/>
        </authorList>
    </citation>
    <scope>NUCLEOTIDE SEQUENCE</scope>
    <source>
        <strain evidence="2">R5076</strain>
    </source>
</reference>
<dbReference type="EMBL" id="BPUB01000001">
    <property type="protein sequence ID" value="GJG57944.1"/>
    <property type="molecule type" value="Genomic_DNA"/>
</dbReference>
<protein>
    <recommendedName>
        <fullName evidence="4">Serine protease</fullName>
    </recommendedName>
</protein>
<evidence type="ECO:0000313" key="3">
    <source>
        <dbReference type="Proteomes" id="UP000825483"/>
    </source>
</evidence>
<dbReference type="Pfam" id="PF13365">
    <property type="entry name" value="Trypsin_2"/>
    <property type="match status" value="1"/>
</dbReference>